<dbReference type="Proteomes" id="UP001595829">
    <property type="component" value="Unassembled WGS sequence"/>
</dbReference>
<evidence type="ECO:0000313" key="2">
    <source>
        <dbReference type="EMBL" id="MFC5027124.1"/>
    </source>
</evidence>
<evidence type="ECO:0000313" key="3">
    <source>
        <dbReference type="Proteomes" id="UP001595829"/>
    </source>
</evidence>
<keyword evidence="1" id="KW-0732">Signal</keyword>
<evidence type="ECO:0008006" key="4">
    <source>
        <dbReference type="Google" id="ProtNLM"/>
    </source>
</evidence>
<sequence length="163" mass="18317">MLRRMLAASAAAVCVMGLGTVQASAATVQPQVTTVEYDCEKNAGMPFNGFRQEYDFRPETRIGMMWNYCRPEKTMLGYAERRNGGTVHYVWFERATTGPNPTTWTGPYGKKAAQPAFAHTENNVAYGDYWWRTCADITTKAGAKVTECSNWYQPSTMFTPVPR</sequence>
<accession>A0ABV9XNX5</accession>
<evidence type="ECO:0000256" key="1">
    <source>
        <dbReference type="SAM" id="SignalP"/>
    </source>
</evidence>
<comment type="caution">
    <text evidence="2">The sequence shown here is derived from an EMBL/GenBank/DDBJ whole genome shotgun (WGS) entry which is preliminary data.</text>
</comment>
<feature type="signal peptide" evidence="1">
    <location>
        <begin position="1"/>
        <end position="25"/>
    </location>
</feature>
<dbReference type="RefSeq" id="WP_345691592.1">
    <property type="nucleotide sequence ID" value="NZ_BAABIT010000001.1"/>
</dbReference>
<reference evidence="3" key="1">
    <citation type="journal article" date="2019" name="Int. J. Syst. Evol. Microbiol.">
        <title>The Global Catalogue of Microorganisms (GCM) 10K type strain sequencing project: providing services to taxonomists for standard genome sequencing and annotation.</title>
        <authorList>
            <consortium name="The Broad Institute Genomics Platform"/>
            <consortium name="The Broad Institute Genome Sequencing Center for Infectious Disease"/>
            <person name="Wu L."/>
            <person name="Ma J."/>
        </authorList>
    </citation>
    <scope>NUCLEOTIDE SEQUENCE [LARGE SCALE GENOMIC DNA]</scope>
    <source>
        <strain evidence="3">CGMCC 4.1648</strain>
    </source>
</reference>
<keyword evidence="3" id="KW-1185">Reference proteome</keyword>
<name>A0ABV9XNX5_9ACTN</name>
<organism evidence="2 3">
    <name type="scientific">Streptomyces coeruleoprunus</name>
    <dbReference type="NCBI Taxonomy" id="285563"/>
    <lineage>
        <taxon>Bacteria</taxon>
        <taxon>Bacillati</taxon>
        <taxon>Actinomycetota</taxon>
        <taxon>Actinomycetes</taxon>
        <taxon>Kitasatosporales</taxon>
        <taxon>Streptomycetaceae</taxon>
        <taxon>Streptomyces</taxon>
    </lineage>
</organism>
<feature type="chain" id="PRO_5047067969" description="Secreted protein" evidence="1">
    <location>
        <begin position="26"/>
        <end position="163"/>
    </location>
</feature>
<proteinExistence type="predicted"/>
<protein>
    <recommendedName>
        <fullName evidence="4">Secreted protein</fullName>
    </recommendedName>
</protein>
<dbReference type="EMBL" id="JBHSJD010000027">
    <property type="protein sequence ID" value="MFC5027124.1"/>
    <property type="molecule type" value="Genomic_DNA"/>
</dbReference>
<gene>
    <name evidence="2" type="ORF">ACFPM3_33810</name>
</gene>